<proteinExistence type="predicted"/>
<evidence type="ECO:0000313" key="3">
    <source>
        <dbReference type="Proteomes" id="UP000693946"/>
    </source>
</evidence>
<reference evidence="2 3" key="1">
    <citation type="journal article" date="2021" name="Sci. Rep.">
        <title>Chromosome anchoring in Senegalese sole (Solea senegalensis) reveals sex-associated markers and genome rearrangements in flatfish.</title>
        <authorList>
            <person name="Guerrero-Cozar I."/>
            <person name="Gomez-Garrido J."/>
            <person name="Berbel C."/>
            <person name="Martinez-Blanch J.F."/>
            <person name="Alioto T."/>
            <person name="Claros M.G."/>
            <person name="Gagnaire P.A."/>
            <person name="Manchado M."/>
        </authorList>
    </citation>
    <scope>NUCLEOTIDE SEQUENCE [LARGE SCALE GENOMIC DNA]</scope>
    <source>
        <strain evidence="2">Sse05_10M</strain>
    </source>
</reference>
<gene>
    <name evidence="2" type="ORF">JOB18_002579</name>
</gene>
<keyword evidence="1" id="KW-0812">Transmembrane</keyword>
<evidence type="ECO:0000313" key="2">
    <source>
        <dbReference type="EMBL" id="KAG7474134.1"/>
    </source>
</evidence>
<feature type="transmembrane region" description="Helical" evidence="1">
    <location>
        <begin position="109"/>
        <end position="131"/>
    </location>
</feature>
<feature type="transmembrane region" description="Helical" evidence="1">
    <location>
        <begin position="52"/>
        <end position="72"/>
    </location>
</feature>
<feature type="transmembrane region" description="Helical" evidence="1">
    <location>
        <begin position="78"/>
        <end position="97"/>
    </location>
</feature>
<name>A0AAV6PP19_SOLSE</name>
<evidence type="ECO:0000256" key="1">
    <source>
        <dbReference type="SAM" id="Phobius"/>
    </source>
</evidence>
<dbReference type="Proteomes" id="UP000693946">
    <property type="component" value="Linkage Group LG9"/>
</dbReference>
<comment type="caution">
    <text evidence="2">The sequence shown here is derived from an EMBL/GenBank/DDBJ whole genome shotgun (WGS) entry which is preliminary data.</text>
</comment>
<keyword evidence="1" id="KW-0472">Membrane</keyword>
<organism evidence="2 3">
    <name type="scientific">Solea senegalensis</name>
    <name type="common">Senegalese sole</name>
    <dbReference type="NCBI Taxonomy" id="28829"/>
    <lineage>
        <taxon>Eukaryota</taxon>
        <taxon>Metazoa</taxon>
        <taxon>Chordata</taxon>
        <taxon>Craniata</taxon>
        <taxon>Vertebrata</taxon>
        <taxon>Euteleostomi</taxon>
        <taxon>Actinopterygii</taxon>
        <taxon>Neopterygii</taxon>
        <taxon>Teleostei</taxon>
        <taxon>Neoteleostei</taxon>
        <taxon>Acanthomorphata</taxon>
        <taxon>Carangaria</taxon>
        <taxon>Pleuronectiformes</taxon>
        <taxon>Pleuronectoidei</taxon>
        <taxon>Soleidae</taxon>
        <taxon>Solea</taxon>
    </lineage>
</organism>
<keyword evidence="1" id="KW-1133">Transmembrane helix</keyword>
<keyword evidence="3" id="KW-1185">Reference proteome</keyword>
<protein>
    <submittedName>
        <fullName evidence="2">Uncharacterized protein</fullName>
    </submittedName>
</protein>
<accession>A0AAV6PP19</accession>
<dbReference type="EMBL" id="JAGKHQ010000021">
    <property type="protein sequence ID" value="KAG7474134.1"/>
    <property type="molecule type" value="Genomic_DNA"/>
</dbReference>
<dbReference type="AlphaFoldDB" id="A0AAV6PP19"/>
<sequence length="152" mass="16747">MRRTFECNESMIITIPIGNLKDAGAGQLMPEKFICMFRDSYKVFVCNGKPKPLGAAQAMTGLLLCTIGLVVFDWNTVVYTLPSALFVVSGLLSYAAGTAPHMNLMHQGVTGLIMSLLVVENITALFLIYWLSKAVCRQQFNTLPIIRLKQGD</sequence>